<dbReference type="AlphaFoldDB" id="A0A654LT30"/>
<evidence type="ECO:0000313" key="2">
    <source>
        <dbReference type="EMBL" id="ALI34544.1"/>
    </source>
</evidence>
<dbReference type="RefSeq" id="WP_196817182.1">
    <property type="nucleotide sequence ID" value="NZ_CP012850.1"/>
</dbReference>
<sequence>MANMTSCFIILALSFCFSICQGIIGSVQYVVAFSEDVSENMVKDHDDSMNMTEGDPIEQLISPITEWLGFFSLGMVAGLFVFNNKTDKRIDNQGNKTRSRNLIIAISILSVSVGIIHVLLVPEHSQESWIWGMIFLVSGLAQIGFGIAILLVREHSLRNILYYIGIIGNSMLVITFVLVRLVTPPFSPEVTPINELEPNGIITLIIEIILVILMSYQLKQKDLTKENVHQN</sequence>
<reference evidence="3" key="1">
    <citation type="submission" date="2015-10" db="EMBL/GenBank/DDBJ databases">
        <title>Niche specialization of a soil ammonia-oxidizing archaeon, Candidatus Nitrosocosmicus oleophilus.</title>
        <authorList>
            <person name="Jung M.-Y."/>
            <person name="Rhee S.-K."/>
        </authorList>
    </citation>
    <scope>NUCLEOTIDE SEQUENCE [LARGE SCALE GENOMIC DNA]</scope>
    <source>
        <strain evidence="3">MY3</strain>
    </source>
</reference>
<feature type="transmembrane region" description="Helical" evidence="1">
    <location>
        <begin position="128"/>
        <end position="153"/>
    </location>
</feature>
<name>A0A654LT30_9ARCH</name>
<gene>
    <name evidence="2" type="ORF">NMY3_00330</name>
</gene>
<organism evidence="2 3">
    <name type="scientific">Candidatus Nitrosocosmicus oleophilus</name>
    <dbReference type="NCBI Taxonomy" id="1353260"/>
    <lineage>
        <taxon>Archaea</taxon>
        <taxon>Nitrososphaerota</taxon>
        <taxon>Nitrososphaeria</taxon>
        <taxon>Nitrososphaerales</taxon>
        <taxon>Nitrososphaeraceae</taxon>
        <taxon>Candidatus Nitrosocosmicus</taxon>
    </lineage>
</organism>
<dbReference type="GeneID" id="60420513"/>
<dbReference type="EMBL" id="CP012850">
    <property type="protein sequence ID" value="ALI34544.1"/>
    <property type="molecule type" value="Genomic_DNA"/>
</dbReference>
<feature type="transmembrane region" description="Helical" evidence="1">
    <location>
        <begin position="60"/>
        <end position="82"/>
    </location>
</feature>
<evidence type="ECO:0000313" key="3">
    <source>
        <dbReference type="Proteomes" id="UP000058925"/>
    </source>
</evidence>
<keyword evidence="1" id="KW-1133">Transmembrane helix</keyword>
<feature type="transmembrane region" description="Helical" evidence="1">
    <location>
        <begin position="102"/>
        <end position="122"/>
    </location>
</feature>
<keyword evidence="1" id="KW-0472">Membrane</keyword>
<keyword evidence="3" id="KW-1185">Reference proteome</keyword>
<feature type="transmembrane region" description="Helical" evidence="1">
    <location>
        <begin position="199"/>
        <end position="216"/>
    </location>
</feature>
<evidence type="ECO:0008006" key="4">
    <source>
        <dbReference type="Google" id="ProtNLM"/>
    </source>
</evidence>
<accession>A0A654LT30</accession>
<feature type="transmembrane region" description="Helical" evidence="1">
    <location>
        <begin position="160"/>
        <end position="179"/>
    </location>
</feature>
<keyword evidence="1" id="KW-0812">Transmembrane</keyword>
<proteinExistence type="predicted"/>
<dbReference type="Proteomes" id="UP000058925">
    <property type="component" value="Chromosome"/>
</dbReference>
<evidence type="ECO:0000256" key="1">
    <source>
        <dbReference type="SAM" id="Phobius"/>
    </source>
</evidence>
<dbReference type="KEGG" id="taa:NMY3_00330"/>
<protein>
    <recommendedName>
        <fullName evidence="4">DUF998 domain-containing protein</fullName>
    </recommendedName>
</protein>